<accession>A0A4V6KZT0</accession>
<keyword evidence="1" id="KW-0812">Transmembrane</keyword>
<gene>
    <name evidence="2" type="ORF">NCTC5385_00276</name>
</gene>
<reference evidence="2 3" key="1">
    <citation type="submission" date="2019-05" db="EMBL/GenBank/DDBJ databases">
        <authorList>
            <consortium name="Pathogen Informatics"/>
        </authorList>
    </citation>
    <scope>NUCLEOTIDE SEQUENCE [LARGE SCALE GENOMIC DNA]</scope>
    <source>
        <strain evidence="2 3">NCTC5385</strain>
    </source>
</reference>
<sequence>MSNTLENVTPVQSKITQLHAESYPHDSVRVQNHDIINLNNMNEDDNMNNDNYTKTEIDLKLENINTNTKNEFEKIDLKLSNIEQNFYSKFEIFGKEIKNILLEQERNYLKEQNENRKEFMYWFIGVLITLILGITTIIVTIVTTK</sequence>
<organism evidence="2 3">
    <name type="scientific">Streptococcus pseudoporcinus</name>
    <dbReference type="NCBI Taxonomy" id="361101"/>
    <lineage>
        <taxon>Bacteria</taxon>
        <taxon>Bacillati</taxon>
        <taxon>Bacillota</taxon>
        <taxon>Bacilli</taxon>
        <taxon>Lactobacillales</taxon>
        <taxon>Streptococcaceae</taxon>
        <taxon>Streptococcus</taxon>
    </lineage>
</organism>
<keyword evidence="1" id="KW-0472">Membrane</keyword>
<keyword evidence="1" id="KW-1133">Transmembrane helix</keyword>
<dbReference type="EMBL" id="LR594035">
    <property type="protein sequence ID" value="VTS13957.1"/>
    <property type="molecule type" value="Genomic_DNA"/>
</dbReference>
<protein>
    <submittedName>
        <fullName evidence="2">Orf73</fullName>
    </submittedName>
</protein>
<evidence type="ECO:0000313" key="2">
    <source>
        <dbReference type="EMBL" id="VTS13957.1"/>
    </source>
</evidence>
<dbReference type="Proteomes" id="UP000304914">
    <property type="component" value="Chromosome"/>
</dbReference>
<evidence type="ECO:0000256" key="1">
    <source>
        <dbReference type="SAM" id="Phobius"/>
    </source>
</evidence>
<name>A0A4V6KZT0_9STRE</name>
<proteinExistence type="predicted"/>
<feature type="transmembrane region" description="Helical" evidence="1">
    <location>
        <begin position="119"/>
        <end position="142"/>
    </location>
</feature>
<evidence type="ECO:0000313" key="3">
    <source>
        <dbReference type="Proteomes" id="UP000304914"/>
    </source>
</evidence>
<dbReference type="AlphaFoldDB" id="A0A4V6KZT0"/>
<dbReference type="RefSeq" id="WP_225247745.1">
    <property type="nucleotide sequence ID" value="NZ_LR594035.1"/>
</dbReference>